<dbReference type="PANTHER" id="PTHR14097:SF8">
    <property type="entry name" value="NAD(P)-BINDING DOMAIN-CONTAINING PROTEIN"/>
    <property type="match status" value="1"/>
</dbReference>
<protein>
    <submittedName>
        <fullName evidence="2">NAD(P)H-binding protein</fullName>
    </submittedName>
</protein>
<evidence type="ECO:0000259" key="1">
    <source>
        <dbReference type="Pfam" id="PF13460"/>
    </source>
</evidence>
<gene>
    <name evidence="2" type="ORF">H4O09_10905</name>
</gene>
<dbReference type="Proteomes" id="UP000550609">
    <property type="component" value="Unassembled WGS sequence"/>
</dbReference>
<dbReference type="EMBL" id="JACIUV010000004">
    <property type="protein sequence ID" value="MBB1117558.1"/>
    <property type="molecule type" value="Genomic_DNA"/>
</dbReference>
<name>A0A7W3YW56_9GAMM</name>
<dbReference type="RefSeq" id="WP_182622558.1">
    <property type="nucleotide sequence ID" value="NZ_JACIUV010000004.1"/>
</dbReference>
<sequence>MGKRILLVGATGLVGQGVLRVLLQSDQVETVSVLVRRPFTATDPRLQVLQLADFSSQALDGLDLHGLDACLYCAGPMPLGMSEAAYREATVATLERVVVAYAAANPAGYVAYISGMGADPGSALMPLRVKGQAEQVLARSGLAHTSLRPGVVRPLRGVASPHRLRRGLYALGSPLLALAAGICPRVFTSTEAIGRCLLQLVLEPGPRPLVIENAGIAARAGAR</sequence>
<dbReference type="Gene3D" id="3.40.50.720">
    <property type="entry name" value="NAD(P)-binding Rossmann-like Domain"/>
    <property type="match status" value="1"/>
</dbReference>
<dbReference type="SUPFAM" id="SSF51735">
    <property type="entry name" value="NAD(P)-binding Rossmann-fold domains"/>
    <property type="match status" value="1"/>
</dbReference>
<dbReference type="InterPro" id="IPR016040">
    <property type="entry name" value="NAD(P)-bd_dom"/>
</dbReference>
<dbReference type="AlphaFoldDB" id="A0A7W3YW56"/>
<dbReference type="PANTHER" id="PTHR14097">
    <property type="entry name" value="OXIDOREDUCTASE HTATIP2"/>
    <property type="match status" value="1"/>
</dbReference>
<dbReference type="InterPro" id="IPR036291">
    <property type="entry name" value="NAD(P)-bd_dom_sf"/>
</dbReference>
<comment type="caution">
    <text evidence="2">The sequence shown here is derived from an EMBL/GenBank/DDBJ whole genome shotgun (WGS) entry which is preliminary data.</text>
</comment>
<organism evidence="2 3">
    <name type="scientific">Stenotrophomonas koreensis</name>
    <dbReference type="NCBI Taxonomy" id="266128"/>
    <lineage>
        <taxon>Bacteria</taxon>
        <taxon>Pseudomonadati</taxon>
        <taxon>Pseudomonadota</taxon>
        <taxon>Gammaproteobacteria</taxon>
        <taxon>Lysobacterales</taxon>
        <taxon>Lysobacteraceae</taxon>
        <taxon>Stenotrophomonas</taxon>
    </lineage>
</organism>
<evidence type="ECO:0000313" key="3">
    <source>
        <dbReference type="Proteomes" id="UP000550609"/>
    </source>
</evidence>
<evidence type="ECO:0000313" key="2">
    <source>
        <dbReference type="EMBL" id="MBB1117558.1"/>
    </source>
</evidence>
<feature type="domain" description="NAD(P)-binding" evidence="1">
    <location>
        <begin position="9"/>
        <end position="151"/>
    </location>
</feature>
<accession>A0A7W3YW56</accession>
<dbReference type="Pfam" id="PF13460">
    <property type="entry name" value="NAD_binding_10"/>
    <property type="match status" value="1"/>
</dbReference>
<proteinExistence type="predicted"/>
<reference evidence="2 3" key="1">
    <citation type="submission" date="2020-08" db="EMBL/GenBank/DDBJ databases">
        <title>Stenotrophomonas sp. W1S232.</title>
        <authorList>
            <person name="Deng Y."/>
        </authorList>
    </citation>
    <scope>NUCLEOTIDE SEQUENCE [LARGE SCALE GENOMIC DNA]</scope>
    <source>
        <strain evidence="2 3">W1S232</strain>
    </source>
</reference>